<dbReference type="InterPro" id="IPR013549">
    <property type="entry name" value="DUF1731"/>
</dbReference>
<dbReference type="AlphaFoldDB" id="A0A4Y9AAW0"/>
<dbReference type="PANTHER" id="PTHR11092">
    <property type="entry name" value="SUGAR NUCLEOTIDE EPIMERASE RELATED"/>
    <property type="match status" value="1"/>
</dbReference>
<dbReference type="EMBL" id="SRHY01000051">
    <property type="protein sequence ID" value="TFJ91481.1"/>
    <property type="molecule type" value="Genomic_DNA"/>
</dbReference>
<dbReference type="InterPro" id="IPR010099">
    <property type="entry name" value="SDR39U1"/>
</dbReference>
<protein>
    <submittedName>
        <fullName evidence="4">TIGR01777 family protein</fullName>
    </submittedName>
</protein>
<reference evidence="4 5" key="1">
    <citation type="submission" date="2019-03" db="EMBL/GenBank/DDBJ databases">
        <title>Genome sequence of Lentibacillus salicampi ATCC BAA-719.</title>
        <authorList>
            <person name="Maclea K.S."/>
            <person name="Simoes Junior M."/>
        </authorList>
    </citation>
    <scope>NUCLEOTIDE SEQUENCE [LARGE SCALE GENOMIC DNA]</scope>
    <source>
        <strain evidence="4 5">ATCC BAA-719</strain>
    </source>
</reference>
<evidence type="ECO:0000259" key="3">
    <source>
        <dbReference type="Pfam" id="PF08338"/>
    </source>
</evidence>
<dbReference type="InterPro" id="IPR001509">
    <property type="entry name" value="Epimerase_deHydtase"/>
</dbReference>
<proteinExistence type="inferred from homology"/>
<evidence type="ECO:0000313" key="5">
    <source>
        <dbReference type="Proteomes" id="UP000298484"/>
    </source>
</evidence>
<evidence type="ECO:0000256" key="1">
    <source>
        <dbReference type="ARBA" id="ARBA00009353"/>
    </source>
</evidence>
<dbReference type="InterPro" id="IPR036291">
    <property type="entry name" value="NAD(P)-bd_dom_sf"/>
</dbReference>
<name>A0A4Y9AAW0_9BACI</name>
<dbReference type="PANTHER" id="PTHR11092:SF0">
    <property type="entry name" value="EPIMERASE FAMILY PROTEIN SDR39U1"/>
    <property type="match status" value="1"/>
</dbReference>
<dbReference type="RefSeq" id="WP_135111455.1">
    <property type="nucleotide sequence ID" value="NZ_SRHY01000051.1"/>
</dbReference>
<keyword evidence="5" id="KW-1185">Reference proteome</keyword>
<dbReference type="OrthoDB" id="9801773at2"/>
<dbReference type="NCBIfam" id="TIGR01777">
    <property type="entry name" value="yfcH"/>
    <property type="match status" value="1"/>
</dbReference>
<dbReference type="Pfam" id="PF08338">
    <property type="entry name" value="DUF1731"/>
    <property type="match status" value="1"/>
</dbReference>
<dbReference type="CDD" id="cd05242">
    <property type="entry name" value="SDR_a8"/>
    <property type="match status" value="1"/>
</dbReference>
<feature type="domain" description="NAD-dependent epimerase/dehydratase" evidence="2">
    <location>
        <begin position="3"/>
        <end position="211"/>
    </location>
</feature>
<organism evidence="4 5">
    <name type="scientific">Lentibacillus salicampi</name>
    <dbReference type="NCBI Taxonomy" id="175306"/>
    <lineage>
        <taxon>Bacteria</taxon>
        <taxon>Bacillati</taxon>
        <taxon>Bacillota</taxon>
        <taxon>Bacilli</taxon>
        <taxon>Bacillales</taxon>
        <taxon>Bacillaceae</taxon>
        <taxon>Lentibacillus</taxon>
    </lineage>
</organism>
<accession>A0A4Y9AAW0</accession>
<dbReference type="Proteomes" id="UP000298484">
    <property type="component" value="Unassembled WGS sequence"/>
</dbReference>
<comment type="caution">
    <text evidence="4">The sequence shown here is derived from an EMBL/GenBank/DDBJ whole genome shotgun (WGS) entry which is preliminary data.</text>
</comment>
<gene>
    <name evidence="4" type="ORF">E4U82_17475</name>
</gene>
<dbReference type="Gene3D" id="3.40.50.720">
    <property type="entry name" value="NAD(P)-binding Rossmann-like Domain"/>
    <property type="match status" value="1"/>
</dbReference>
<dbReference type="Pfam" id="PF01370">
    <property type="entry name" value="Epimerase"/>
    <property type="match status" value="1"/>
</dbReference>
<evidence type="ECO:0000259" key="2">
    <source>
        <dbReference type="Pfam" id="PF01370"/>
    </source>
</evidence>
<sequence>MNIMITGGTGFVGTHLTRALTEADHDVYILTRSPEEHHDTKCVTFISYCHPVDDLPVMHAIVNLAGDSLFGYWTKKKKDAIRTSRINTTQQVIQMMEQMERKPDVFISGSAVGFYGTSEDLIFTEKTTKPGDDFLASVVTEWEQTAKQAEQLGVRTVYTRFGVILGKEGALPLMKLPVNMFAGGRIGSGEQWVSWVHIEDVVRMIQFCIANEHISGPVNVTAPNPKRNKDFTRVLADVLNRPYWLPAPDLLVRTTMGEMSLLIAKGQCILPQKAQESRYSFSFPYLREALQETERH</sequence>
<dbReference type="SUPFAM" id="SSF51735">
    <property type="entry name" value="NAD(P)-binding Rossmann-fold domains"/>
    <property type="match status" value="1"/>
</dbReference>
<comment type="similarity">
    <text evidence="1">Belongs to the NAD(P)-dependent epimerase/dehydratase family. SDR39U1 subfamily.</text>
</comment>
<evidence type="ECO:0000313" key="4">
    <source>
        <dbReference type="EMBL" id="TFJ91481.1"/>
    </source>
</evidence>
<feature type="domain" description="DUF1731" evidence="3">
    <location>
        <begin position="247"/>
        <end position="292"/>
    </location>
</feature>